<accession>A0A419W5W2</accession>
<evidence type="ECO:0000313" key="2">
    <source>
        <dbReference type="Proteomes" id="UP000283387"/>
    </source>
</evidence>
<comment type="caution">
    <text evidence="1">The sequence shown here is derived from an EMBL/GenBank/DDBJ whole genome shotgun (WGS) entry which is preliminary data.</text>
</comment>
<organism evidence="1 2">
    <name type="scientific">Mangrovibacterium diazotrophicum</name>
    <dbReference type="NCBI Taxonomy" id="1261403"/>
    <lineage>
        <taxon>Bacteria</taxon>
        <taxon>Pseudomonadati</taxon>
        <taxon>Bacteroidota</taxon>
        <taxon>Bacteroidia</taxon>
        <taxon>Marinilabiliales</taxon>
        <taxon>Prolixibacteraceae</taxon>
        <taxon>Mangrovibacterium</taxon>
    </lineage>
</organism>
<keyword evidence="2" id="KW-1185">Reference proteome</keyword>
<dbReference type="Proteomes" id="UP000283387">
    <property type="component" value="Unassembled WGS sequence"/>
</dbReference>
<evidence type="ECO:0000313" key="1">
    <source>
        <dbReference type="EMBL" id="RKD90826.1"/>
    </source>
</evidence>
<gene>
    <name evidence="1" type="ORF">BC643_1170</name>
</gene>
<sequence>MILSNTKFNSSIPKELLSSPIVKSLLTNQDLLYLYHLVSGIDRSKILKAINKVTLFSPSYLDPNEFYILQMRVWIMLDEYY</sequence>
<dbReference type="AlphaFoldDB" id="A0A419W5W2"/>
<proteinExistence type="predicted"/>
<name>A0A419W5W2_9BACT</name>
<dbReference type="EMBL" id="RAPN01000001">
    <property type="protein sequence ID" value="RKD90826.1"/>
    <property type="molecule type" value="Genomic_DNA"/>
</dbReference>
<reference evidence="1 2" key="1">
    <citation type="submission" date="2018-09" db="EMBL/GenBank/DDBJ databases">
        <title>Genomic Encyclopedia of Archaeal and Bacterial Type Strains, Phase II (KMG-II): from individual species to whole genera.</title>
        <authorList>
            <person name="Goeker M."/>
        </authorList>
    </citation>
    <scope>NUCLEOTIDE SEQUENCE [LARGE SCALE GENOMIC DNA]</scope>
    <source>
        <strain evidence="1 2">DSM 27148</strain>
    </source>
</reference>
<protein>
    <submittedName>
        <fullName evidence="1">Uncharacterized protein</fullName>
    </submittedName>
</protein>